<dbReference type="PATRIC" id="fig|1353533.3.peg.562"/>
<gene>
    <name evidence="1" type="ORF">PL2TA16_04561</name>
</gene>
<dbReference type="EMBL" id="AUSV01000008">
    <property type="protein sequence ID" value="ESP95005.1"/>
    <property type="molecule type" value="Genomic_DNA"/>
</dbReference>
<dbReference type="Proteomes" id="UP000017820">
    <property type="component" value="Unassembled WGS sequence"/>
</dbReference>
<dbReference type="AlphaFoldDB" id="V4HW15"/>
<organism evidence="1 2">
    <name type="scientific">Pseudoalteromonas luteoviolacea (strain 2ta16)</name>
    <dbReference type="NCBI Taxonomy" id="1353533"/>
    <lineage>
        <taxon>Bacteria</taxon>
        <taxon>Pseudomonadati</taxon>
        <taxon>Pseudomonadota</taxon>
        <taxon>Gammaproteobacteria</taxon>
        <taxon>Alteromonadales</taxon>
        <taxon>Pseudoalteromonadaceae</taxon>
        <taxon>Pseudoalteromonas</taxon>
    </lineage>
</organism>
<evidence type="ECO:0000313" key="2">
    <source>
        <dbReference type="Proteomes" id="UP000017820"/>
    </source>
</evidence>
<reference evidence="1 2" key="1">
    <citation type="submission" date="2013-07" db="EMBL/GenBank/DDBJ databases">
        <title>Draft genome sequence of Pseudoalteromonas luteoviolacea 2ta16.</title>
        <authorList>
            <person name="Allen E.E."/>
            <person name="Azam F."/>
            <person name="Podell S."/>
        </authorList>
    </citation>
    <scope>NUCLEOTIDE SEQUENCE [LARGE SCALE GENOMIC DNA]</scope>
    <source>
        <strain evidence="1 2">2ta16</strain>
    </source>
</reference>
<accession>V4HW15</accession>
<sequence>MPSVENFVQFHQDARFKKARPIRDEGMEFLTDGNLFESIEEQITLDSNSDYALILSSNQIAKSASLFELNLSQNSPSQRFKGQLLRLCPWSEDTEGLLRAVTNEAIVLKIRFFPESS</sequence>
<comment type="caution">
    <text evidence="1">The sequence shown here is derived from an EMBL/GenBank/DDBJ whole genome shotgun (WGS) entry which is preliminary data.</text>
</comment>
<name>V4HW15_PSEL2</name>
<proteinExistence type="predicted"/>
<protein>
    <submittedName>
        <fullName evidence="1">Uncharacterized protein</fullName>
    </submittedName>
</protein>
<evidence type="ECO:0000313" key="1">
    <source>
        <dbReference type="EMBL" id="ESP95005.1"/>
    </source>
</evidence>